<dbReference type="GO" id="GO:0004857">
    <property type="term" value="F:enzyme inhibitor activity"/>
    <property type="evidence" value="ECO:0007669"/>
    <property type="project" value="InterPro"/>
</dbReference>
<evidence type="ECO:0000256" key="1">
    <source>
        <dbReference type="ARBA" id="ARBA00022729"/>
    </source>
</evidence>
<dbReference type="Gene3D" id="1.20.140.40">
    <property type="entry name" value="Invertase/pectin methylesterase inhibitor family protein"/>
    <property type="match status" value="1"/>
</dbReference>
<feature type="signal peptide" evidence="3">
    <location>
        <begin position="1"/>
        <end position="20"/>
    </location>
</feature>
<dbReference type="InterPro" id="IPR051955">
    <property type="entry name" value="PME_Inhibitor"/>
</dbReference>
<evidence type="ECO:0000259" key="4">
    <source>
        <dbReference type="SMART" id="SM00856"/>
    </source>
</evidence>
<organism evidence="5 6">
    <name type="scientific">Canna indica</name>
    <name type="common">Indian-shot</name>
    <dbReference type="NCBI Taxonomy" id="4628"/>
    <lineage>
        <taxon>Eukaryota</taxon>
        <taxon>Viridiplantae</taxon>
        <taxon>Streptophyta</taxon>
        <taxon>Embryophyta</taxon>
        <taxon>Tracheophyta</taxon>
        <taxon>Spermatophyta</taxon>
        <taxon>Magnoliopsida</taxon>
        <taxon>Liliopsida</taxon>
        <taxon>Zingiberales</taxon>
        <taxon>Cannaceae</taxon>
        <taxon>Canna</taxon>
    </lineage>
</organism>
<evidence type="ECO:0000256" key="2">
    <source>
        <dbReference type="SAM" id="MobiDB-lite"/>
    </source>
</evidence>
<feature type="compositionally biased region" description="Pro residues" evidence="2">
    <location>
        <begin position="52"/>
        <end position="73"/>
    </location>
</feature>
<feature type="region of interest" description="Disordered" evidence="2">
    <location>
        <begin position="32"/>
        <end position="78"/>
    </location>
</feature>
<evidence type="ECO:0000313" key="6">
    <source>
        <dbReference type="Proteomes" id="UP001327560"/>
    </source>
</evidence>
<accession>A0AAQ3KX98</accession>
<dbReference type="PANTHER" id="PTHR31080:SF68">
    <property type="entry name" value="PLANT INVERTASE_PECTIN METHYLESTERASE INHIBITOR SUPERFAMILY PROTEIN"/>
    <property type="match status" value="1"/>
</dbReference>
<dbReference type="FunFam" id="1.20.140.40:FF:000003">
    <property type="entry name" value="Invertase/pectin methylesterase inhibitor family protein"/>
    <property type="match status" value="1"/>
</dbReference>
<dbReference type="SUPFAM" id="SSF101148">
    <property type="entry name" value="Plant invertase/pectin methylesterase inhibitor"/>
    <property type="match status" value="1"/>
</dbReference>
<dbReference type="Pfam" id="PF04043">
    <property type="entry name" value="PMEI"/>
    <property type="match status" value="1"/>
</dbReference>
<reference evidence="5 6" key="1">
    <citation type="submission" date="2023-10" db="EMBL/GenBank/DDBJ databases">
        <title>Chromosome-scale genome assembly provides insights into flower coloration mechanisms of Canna indica.</title>
        <authorList>
            <person name="Li C."/>
        </authorList>
    </citation>
    <scope>NUCLEOTIDE SEQUENCE [LARGE SCALE GENOMIC DNA]</scope>
    <source>
        <tissue evidence="5">Flower</tissue>
    </source>
</reference>
<dbReference type="CDD" id="cd15800">
    <property type="entry name" value="PMEI-like_2"/>
    <property type="match status" value="1"/>
</dbReference>
<name>A0AAQ3KX98_9LILI</name>
<feature type="compositionally biased region" description="Low complexity" evidence="2">
    <location>
        <begin position="38"/>
        <end position="51"/>
    </location>
</feature>
<dbReference type="InterPro" id="IPR035513">
    <property type="entry name" value="Invertase/methylesterase_inhib"/>
</dbReference>
<dbReference type="InterPro" id="IPR006501">
    <property type="entry name" value="Pectinesterase_inhib_dom"/>
</dbReference>
<feature type="domain" description="Pectinesterase inhibitor" evidence="4">
    <location>
        <begin position="78"/>
        <end position="224"/>
    </location>
</feature>
<proteinExistence type="predicted"/>
<evidence type="ECO:0000313" key="5">
    <source>
        <dbReference type="EMBL" id="WOL16429.1"/>
    </source>
</evidence>
<dbReference type="SMART" id="SM00856">
    <property type="entry name" value="PMEI"/>
    <property type="match status" value="1"/>
</dbReference>
<dbReference type="PANTHER" id="PTHR31080">
    <property type="entry name" value="PECTINESTERASE INHIBITOR-LIKE"/>
    <property type="match status" value="1"/>
</dbReference>
<evidence type="ECO:0000256" key="3">
    <source>
        <dbReference type="SAM" id="SignalP"/>
    </source>
</evidence>
<keyword evidence="6" id="KW-1185">Reference proteome</keyword>
<dbReference type="AlphaFoldDB" id="A0AAQ3KX98"/>
<feature type="chain" id="PRO_5043017666" evidence="3">
    <location>
        <begin position="21"/>
        <end position="228"/>
    </location>
</feature>
<gene>
    <name evidence="5" type="ORF">Cni_G25216</name>
</gene>
<keyword evidence="1 3" id="KW-0732">Signal</keyword>
<dbReference type="NCBIfam" id="TIGR01614">
    <property type="entry name" value="PME_inhib"/>
    <property type="match status" value="1"/>
</dbReference>
<dbReference type="EMBL" id="CP136897">
    <property type="protein sequence ID" value="WOL16429.1"/>
    <property type="molecule type" value="Genomic_DNA"/>
</dbReference>
<sequence length="228" mass="23844">MRSELPLLLAFLAILRPAAAICAPRNPTGFFDRDSTKSPAAAAAGNNNTPSPSRPAPAASTPPPQTPSVPQRPPASIGNHDALAQLCRHTDYADICVSSMEPFLAGAGAVDPAKLLILEMKAMRVKVQEALTKAGALANKPGMDSRSASYLQVCSDVYDDALDSLDAAEKALQVKDKGTLDSMLSGLITDFVTCEDGFDEADLASPMEADDGLLKKLGSNCLAFAELV</sequence>
<dbReference type="Proteomes" id="UP001327560">
    <property type="component" value="Chromosome 8"/>
</dbReference>
<protein>
    <submittedName>
        <fullName evidence="5">Vegetative cell wall protein gp1-like</fullName>
    </submittedName>
</protein>